<name>A0A075GVZ8_9EURY</name>
<sequence length="103" mass="11774">MEKASPEIFVESIFDQSVKHTTGFDRHDEVDIVFNQFQFFGFHIVRNSVARVTDIVTGVDSHPFPSAIPLIDCQISNHSGTILFWSKFEVLTHAFGHNFQIFC</sequence>
<evidence type="ECO:0000313" key="1">
    <source>
        <dbReference type="EMBL" id="AIF06447.1"/>
    </source>
</evidence>
<dbReference type="EMBL" id="KF900770">
    <property type="protein sequence ID" value="AIF06447.1"/>
    <property type="molecule type" value="Genomic_DNA"/>
</dbReference>
<proteinExistence type="predicted"/>
<dbReference type="AlphaFoldDB" id="A0A075GVZ8"/>
<accession>A0A075GVZ8</accession>
<organism evidence="1">
    <name type="scientific">uncultured marine group II/III euryarchaeote KM3_192_C12</name>
    <dbReference type="NCBI Taxonomy" id="1457964"/>
    <lineage>
        <taxon>Archaea</taxon>
        <taxon>Methanobacteriati</taxon>
        <taxon>Methanobacteriota</taxon>
        <taxon>environmental samples</taxon>
    </lineage>
</organism>
<protein>
    <submittedName>
        <fullName evidence="1">Uncharacterized protein</fullName>
    </submittedName>
</protein>
<reference evidence="1" key="1">
    <citation type="journal article" date="2014" name="Genome Biol. Evol.">
        <title>Pangenome evidence for extensive interdomain horizontal transfer affecting lineage core and shell genes in uncultured planktonic thaumarchaeota and euryarchaeota.</title>
        <authorList>
            <person name="Deschamps P."/>
            <person name="Zivanovic Y."/>
            <person name="Moreira D."/>
            <person name="Rodriguez-Valera F."/>
            <person name="Lopez-Garcia P."/>
        </authorList>
    </citation>
    <scope>NUCLEOTIDE SEQUENCE</scope>
</reference>